<dbReference type="InterPro" id="IPR050723">
    <property type="entry name" value="CFA/CMAS"/>
</dbReference>
<dbReference type="InterPro" id="IPR029063">
    <property type="entry name" value="SAM-dependent_MTases_sf"/>
</dbReference>
<evidence type="ECO:0000313" key="1">
    <source>
        <dbReference type="EMBL" id="RRO85908.1"/>
    </source>
</evidence>
<dbReference type="SUPFAM" id="SSF53335">
    <property type="entry name" value="S-adenosyl-L-methionine-dependent methyltransferases"/>
    <property type="match status" value="1"/>
</dbReference>
<comment type="caution">
    <text evidence="1">The sequence shown here is derived from an EMBL/GenBank/DDBJ whole genome shotgun (WGS) entry which is preliminary data.</text>
</comment>
<dbReference type="Gene3D" id="3.40.50.150">
    <property type="entry name" value="Vaccinia Virus protein VP39"/>
    <property type="match status" value="1"/>
</dbReference>
<name>A0A3R8PG21_9CORY</name>
<proteinExistence type="predicted"/>
<gene>
    <name evidence="1" type="ORF">CXF48_08735</name>
</gene>
<sequence>MVEGYIDPERWPGVARAPEAPFLGARAEAVRNRLEELLASSGVALSSAGTPNFLVRDGLVLDRIVAGGWVGLAEGYMAGEWTADPLPEVLRVLLTQPFEKGLGRALSRRSRPSTGEVRAGELPGDLVDLYAGRTAATGSAVFHSGTRTSETVVVEGREGRYPVEVSYCDAPEDIDRRDLDPAQVNRITGMLDTAGVGPGSRVLELQSSGGQLAVLAARRGASVDVLTADEDHAARVRSLVREADVAGAVRVETIRGPVPSPRQWSGEYDAVVSVERMETLGDAGTVHVLRAVERMLAPGGTAVIQSLTTPSDLPRGLRAVAGESLDPVRAYMWPALSYPTVEHVREAAESSSLRVVAENHIGSHLAATVRLWRSVFLSRERQAAAAGFDVAYRRLWDFQLALHEALISAGAVDCVQFTLRRR</sequence>
<reference evidence="1 2" key="1">
    <citation type="submission" date="2018-01" db="EMBL/GenBank/DDBJ databases">
        <title>Twenty Corynebacterium bovis Genomes.</title>
        <authorList>
            <person name="Gulvik C.A."/>
        </authorList>
    </citation>
    <scope>NUCLEOTIDE SEQUENCE [LARGE SCALE GENOMIC DNA]</scope>
    <source>
        <strain evidence="1 2">F6900</strain>
    </source>
</reference>
<dbReference type="PANTHER" id="PTHR43667">
    <property type="entry name" value="CYCLOPROPANE-FATTY-ACYL-PHOSPHOLIPID SYNTHASE"/>
    <property type="match status" value="1"/>
</dbReference>
<dbReference type="Pfam" id="PF02353">
    <property type="entry name" value="CMAS"/>
    <property type="match status" value="1"/>
</dbReference>
<dbReference type="EMBL" id="PQNK01000015">
    <property type="protein sequence ID" value="RRO85908.1"/>
    <property type="molecule type" value="Genomic_DNA"/>
</dbReference>
<protein>
    <submittedName>
        <fullName evidence="1">Cyclopropane-fatty-acyl-phospholipid synthase</fullName>
    </submittedName>
</protein>
<organism evidence="1 2">
    <name type="scientific">Corynebacterium bovis</name>
    <dbReference type="NCBI Taxonomy" id="36808"/>
    <lineage>
        <taxon>Bacteria</taxon>
        <taxon>Bacillati</taxon>
        <taxon>Actinomycetota</taxon>
        <taxon>Actinomycetes</taxon>
        <taxon>Mycobacteriales</taxon>
        <taxon>Corynebacteriaceae</taxon>
        <taxon>Corynebacterium</taxon>
    </lineage>
</organism>
<dbReference type="AlphaFoldDB" id="A0A3R8PG21"/>
<dbReference type="PANTHER" id="PTHR43667:SF2">
    <property type="entry name" value="FATTY ACID C-METHYL TRANSFERASE"/>
    <property type="match status" value="1"/>
</dbReference>
<evidence type="ECO:0000313" key="2">
    <source>
        <dbReference type="Proteomes" id="UP000276526"/>
    </source>
</evidence>
<dbReference type="RefSeq" id="WP_125172848.1">
    <property type="nucleotide sequence ID" value="NZ_JAPJOD010000019.1"/>
</dbReference>
<dbReference type="Proteomes" id="UP000276526">
    <property type="component" value="Unassembled WGS sequence"/>
</dbReference>
<accession>A0A3R8PG21</accession>